<keyword evidence="1" id="KW-0805">Transcription regulation</keyword>
<feature type="DNA-binding region" description="H-T-H motif" evidence="4">
    <location>
        <begin position="33"/>
        <end position="52"/>
    </location>
</feature>
<evidence type="ECO:0000256" key="3">
    <source>
        <dbReference type="ARBA" id="ARBA00023163"/>
    </source>
</evidence>
<dbReference type="GO" id="GO:0000976">
    <property type="term" value="F:transcription cis-regulatory region binding"/>
    <property type="evidence" value="ECO:0007669"/>
    <property type="project" value="TreeGrafter"/>
</dbReference>
<evidence type="ECO:0000313" key="7">
    <source>
        <dbReference type="Proteomes" id="UP000530234"/>
    </source>
</evidence>
<keyword evidence="2 4" id="KW-0238">DNA-binding</keyword>
<evidence type="ECO:0000256" key="2">
    <source>
        <dbReference type="ARBA" id="ARBA00023125"/>
    </source>
</evidence>
<dbReference type="InterPro" id="IPR009057">
    <property type="entry name" value="Homeodomain-like_sf"/>
</dbReference>
<evidence type="ECO:0000259" key="5">
    <source>
        <dbReference type="PROSITE" id="PS50977"/>
    </source>
</evidence>
<dbReference type="GO" id="GO:0003700">
    <property type="term" value="F:DNA-binding transcription factor activity"/>
    <property type="evidence" value="ECO:0007669"/>
    <property type="project" value="TreeGrafter"/>
</dbReference>
<comment type="caution">
    <text evidence="6">The sequence shown here is derived from an EMBL/GenBank/DDBJ whole genome shotgun (WGS) entry which is preliminary data.</text>
</comment>
<dbReference type="PRINTS" id="PR00455">
    <property type="entry name" value="HTHTETR"/>
</dbReference>
<dbReference type="Pfam" id="PF00440">
    <property type="entry name" value="TetR_N"/>
    <property type="match status" value="1"/>
</dbReference>
<sequence length="202" mass="21783">MKSTDSPRRRATRLKLFDAAVDLIAEQGFSATTVDGIAERAGVSKGTVYYNFTGKTELYEELLRHNVGMLASVLRGAAAECRAAGGDTRAALKAIVRAGLRFTLDHPALVRLYLGEVWRTHSVWHPTVLAVRRRAHAVIEEQLRLGAEAGELRAGTDVRLASSALAGALLVAALDWRSFAPEVPAEEVERTLGALLPTVRAG</sequence>
<keyword evidence="3" id="KW-0804">Transcription</keyword>
<dbReference type="InterPro" id="IPR036271">
    <property type="entry name" value="Tet_transcr_reg_TetR-rel_C_sf"/>
</dbReference>
<dbReference type="RefSeq" id="WP_182667230.1">
    <property type="nucleotide sequence ID" value="NZ_VKHS01001111.1"/>
</dbReference>
<dbReference type="EMBL" id="VKHS01001111">
    <property type="protein sequence ID" value="MBB0232708.1"/>
    <property type="molecule type" value="Genomic_DNA"/>
</dbReference>
<dbReference type="AlphaFoldDB" id="A0A7W3T8F5"/>
<dbReference type="Gene3D" id="1.10.357.10">
    <property type="entry name" value="Tetracycline Repressor, domain 2"/>
    <property type="match status" value="1"/>
</dbReference>
<name>A0A7W3T8F5_9ACTN</name>
<evidence type="ECO:0000313" key="6">
    <source>
        <dbReference type="EMBL" id="MBB0232708.1"/>
    </source>
</evidence>
<dbReference type="InterPro" id="IPR001647">
    <property type="entry name" value="HTH_TetR"/>
</dbReference>
<dbReference type="PANTHER" id="PTHR30055:SF238">
    <property type="entry name" value="MYCOFACTOCIN BIOSYNTHESIS TRANSCRIPTIONAL REGULATOR MFTR-RELATED"/>
    <property type="match status" value="1"/>
</dbReference>
<dbReference type="Proteomes" id="UP000530234">
    <property type="component" value="Unassembled WGS sequence"/>
</dbReference>
<feature type="domain" description="HTH tetR-type" evidence="5">
    <location>
        <begin position="10"/>
        <end position="70"/>
    </location>
</feature>
<gene>
    <name evidence="6" type="ORF">FOE67_25270</name>
</gene>
<dbReference type="SUPFAM" id="SSF46689">
    <property type="entry name" value="Homeodomain-like"/>
    <property type="match status" value="1"/>
</dbReference>
<organism evidence="6 7">
    <name type="scientific">Streptomyces calidiresistens</name>
    <dbReference type="NCBI Taxonomy" id="1485586"/>
    <lineage>
        <taxon>Bacteria</taxon>
        <taxon>Bacillati</taxon>
        <taxon>Actinomycetota</taxon>
        <taxon>Actinomycetes</taxon>
        <taxon>Kitasatosporales</taxon>
        <taxon>Streptomycetaceae</taxon>
        <taxon>Streptomyces</taxon>
    </lineage>
</organism>
<evidence type="ECO:0000256" key="4">
    <source>
        <dbReference type="PROSITE-ProRule" id="PRU00335"/>
    </source>
</evidence>
<dbReference type="SUPFAM" id="SSF48498">
    <property type="entry name" value="Tetracyclin repressor-like, C-terminal domain"/>
    <property type="match status" value="1"/>
</dbReference>
<keyword evidence="7" id="KW-1185">Reference proteome</keyword>
<dbReference type="Gene3D" id="1.10.10.60">
    <property type="entry name" value="Homeodomain-like"/>
    <property type="match status" value="1"/>
</dbReference>
<dbReference type="InterPro" id="IPR050109">
    <property type="entry name" value="HTH-type_TetR-like_transc_reg"/>
</dbReference>
<protein>
    <submittedName>
        <fullName evidence="6">TetR family transcriptional regulator</fullName>
    </submittedName>
</protein>
<dbReference type="Pfam" id="PF17932">
    <property type="entry name" value="TetR_C_24"/>
    <property type="match status" value="1"/>
</dbReference>
<accession>A0A7W3T8F5</accession>
<dbReference type="PANTHER" id="PTHR30055">
    <property type="entry name" value="HTH-TYPE TRANSCRIPTIONAL REGULATOR RUTR"/>
    <property type="match status" value="1"/>
</dbReference>
<dbReference type="InterPro" id="IPR041490">
    <property type="entry name" value="KstR2_TetR_C"/>
</dbReference>
<evidence type="ECO:0000256" key="1">
    <source>
        <dbReference type="ARBA" id="ARBA00023015"/>
    </source>
</evidence>
<proteinExistence type="predicted"/>
<dbReference type="PROSITE" id="PS50977">
    <property type="entry name" value="HTH_TETR_2"/>
    <property type="match status" value="1"/>
</dbReference>
<reference evidence="7" key="1">
    <citation type="submission" date="2019-10" db="EMBL/GenBank/DDBJ databases">
        <title>Streptomyces sp. nov., a novel actinobacterium isolated from alkaline environment.</title>
        <authorList>
            <person name="Golinska P."/>
        </authorList>
    </citation>
    <scope>NUCLEOTIDE SEQUENCE [LARGE SCALE GENOMIC DNA]</scope>
    <source>
        <strain evidence="7">DSM 42108</strain>
    </source>
</reference>